<evidence type="ECO:0000313" key="2">
    <source>
        <dbReference type="Proteomes" id="UP000284403"/>
    </source>
</evidence>
<accession>A0A3R7NMR1</accession>
<evidence type="ECO:0000313" key="1">
    <source>
        <dbReference type="EMBL" id="RNF24266.1"/>
    </source>
</evidence>
<proteinExistence type="predicted"/>
<reference evidence="1 2" key="1">
    <citation type="journal article" date="2018" name="BMC Genomics">
        <title>Genomic comparison of Trypanosoma conorhini and Trypanosoma rangeli to Trypanosoma cruzi strains of high and low virulence.</title>
        <authorList>
            <person name="Bradwell K.R."/>
            <person name="Koparde V.N."/>
            <person name="Matveyev A.V."/>
            <person name="Serrano M.G."/>
            <person name="Alves J.M."/>
            <person name="Parikh H."/>
            <person name="Huang B."/>
            <person name="Lee V."/>
            <person name="Espinosa-Alvarez O."/>
            <person name="Ortiz P.A."/>
            <person name="Costa-Martins A.G."/>
            <person name="Teixeira M.M."/>
            <person name="Buck G.A."/>
        </authorList>
    </citation>
    <scope>NUCLEOTIDE SEQUENCE [LARGE SCALE GENOMIC DNA]</scope>
    <source>
        <strain evidence="1 2">025E</strain>
    </source>
</reference>
<name>A0A3R7NMR1_9TRYP</name>
<protein>
    <submittedName>
        <fullName evidence="1">Uncharacterized protein</fullName>
    </submittedName>
</protein>
<keyword evidence="2" id="KW-1185">Reference proteome</keyword>
<gene>
    <name evidence="1" type="ORF">Tco025E_02625</name>
</gene>
<comment type="caution">
    <text evidence="1">The sequence shown here is derived from an EMBL/GenBank/DDBJ whole genome shotgun (WGS) entry which is preliminary data.</text>
</comment>
<dbReference type="RefSeq" id="XP_029230378.1">
    <property type="nucleotide sequence ID" value="XM_029369550.1"/>
</dbReference>
<dbReference type="AlphaFoldDB" id="A0A3R7NMR1"/>
<dbReference type="EMBL" id="MKKU01000104">
    <property type="protein sequence ID" value="RNF24266.1"/>
    <property type="molecule type" value="Genomic_DNA"/>
</dbReference>
<dbReference type="GeneID" id="40316236"/>
<dbReference type="OrthoDB" id="245615at2759"/>
<organism evidence="1 2">
    <name type="scientific">Trypanosoma conorhini</name>
    <dbReference type="NCBI Taxonomy" id="83891"/>
    <lineage>
        <taxon>Eukaryota</taxon>
        <taxon>Discoba</taxon>
        <taxon>Euglenozoa</taxon>
        <taxon>Kinetoplastea</taxon>
        <taxon>Metakinetoplastina</taxon>
        <taxon>Trypanosomatida</taxon>
        <taxon>Trypanosomatidae</taxon>
        <taxon>Trypanosoma</taxon>
    </lineage>
</organism>
<sequence>MEPASQKECDCTANSANWHPNSIDDSFWGSSHWLGRQPTSSIHPFHRNSPLTCHRTNVHDNNDNRATQGLLAPSPIRPRKCAASTRFYFLSSPSSPVKFTGTVIGNETVAIHPFRCENVAAGTVAASRVSWSTELPKLVSASQRVARCKRITSVDEDGLVIARRTTGAQGEGCIVDNESMNEFFSGSWDLWRGGGGGNQRYLSKLGRCPSDESVIDFNVAMTFQRSGARRCRHTGPGFDAVPPHACLADLEP</sequence>
<dbReference type="Proteomes" id="UP000284403">
    <property type="component" value="Unassembled WGS sequence"/>
</dbReference>